<dbReference type="EMBL" id="JACHLE010000003">
    <property type="protein sequence ID" value="MBB4807235.1"/>
    <property type="molecule type" value="Genomic_DNA"/>
</dbReference>
<keyword evidence="2" id="KW-1185">Reference proteome</keyword>
<protein>
    <submittedName>
        <fullName evidence="1">Uncharacterized protein</fullName>
    </submittedName>
</protein>
<evidence type="ECO:0000313" key="2">
    <source>
        <dbReference type="Proteomes" id="UP000592180"/>
    </source>
</evidence>
<dbReference type="RefSeq" id="WP_184189958.1">
    <property type="nucleotide sequence ID" value="NZ_JACHLE010000003.1"/>
</dbReference>
<evidence type="ECO:0000313" key="1">
    <source>
        <dbReference type="EMBL" id="MBB4807235.1"/>
    </source>
</evidence>
<comment type="caution">
    <text evidence="1">The sequence shown here is derived from an EMBL/GenBank/DDBJ whole genome shotgun (WGS) entry which is preliminary data.</text>
</comment>
<name>A0A840KF82_9FLAO</name>
<organism evidence="1 2">
    <name type="scientific">Chryseobacterium defluvii</name>
    <dbReference type="NCBI Taxonomy" id="160396"/>
    <lineage>
        <taxon>Bacteria</taxon>
        <taxon>Pseudomonadati</taxon>
        <taxon>Bacteroidota</taxon>
        <taxon>Flavobacteriia</taxon>
        <taxon>Flavobacteriales</taxon>
        <taxon>Weeksellaceae</taxon>
        <taxon>Chryseobacterium group</taxon>
        <taxon>Chryseobacterium</taxon>
    </lineage>
</organism>
<reference evidence="1 2" key="1">
    <citation type="submission" date="2020-08" db="EMBL/GenBank/DDBJ databases">
        <title>Functional genomics of gut bacteria from endangered species of beetles.</title>
        <authorList>
            <person name="Carlos-Shanley C."/>
        </authorList>
    </citation>
    <scope>NUCLEOTIDE SEQUENCE [LARGE SCALE GENOMIC DNA]</scope>
    <source>
        <strain evidence="1 2">S00151</strain>
    </source>
</reference>
<gene>
    <name evidence="1" type="ORF">HNP38_002539</name>
</gene>
<sequence length="73" mass="8460">MKTVMTQVGYEVMSGRITGKGIYQTVKQLKTGNFSLNPKFNGSYEAFMKEYGLSWESKLYIDYNIEVKVKYVK</sequence>
<dbReference type="AlphaFoldDB" id="A0A840KF82"/>
<proteinExistence type="predicted"/>
<dbReference type="Proteomes" id="UP000592180">
    <property type="component" value="Unassembled WGS sequence"/>
</dbReference>
<accession>A0A840KF82</accession>